<organism evidence="11 12">
    <name type="scientific">Nocardioides panaciterrulae</name>
    <dbReference type="NCBI Taxonomy" id="661492"/>
    <lineage>
        <taxon>Bacteria</taxon>
        <taxon>Bacillati</taxon>
        <taxon>Actinomycetota</taxon>
        <taxon>Actinomycetes</taxon>
        <taxon>Propionibacteriales</taxon>
        <taxon>Nocardioidaceae</taxon>
        <taxon>Nocardioides</taxon>
    </lineage>
</organism>
<evidence type="ECO:0000313" key="12">
    <source>
        <dbReference type="Proteomes" id="UP000535511"/>
    </source>
</evidence>
<keyword evidence="6 11" id="KW-0418">Kinase</keyword>
<keyword evidence="9" id="KW-0472">Membrane</keyword>
<sequence>MDRPTPDQCQPALTPARHAWRILGALVVVGIAWGPMLPRQLHHHGLLALDLGCGAVGFALVVRRRRWPLSVALVTAALGAVSGIAAGPAVLAAVSVATRRRLWQVALVGLANVVAGMVVVRVQPTDQTQPMWLNLTVTAVFTIGVLGWGMYLGSRRELIWTLKHRAERAEAEQSLRVAQARGNERARIAREMHDVLAHRISQISLHAGALAFREDLGAEEMRASAGVIREKAHEALTDLRGVLGVLRDAGTGELLGAPQPTYDDLVELVAEARDSGLNVDFHDQLDPDDDPMPEVVGRTVYRIVQEGITNARKHAPGSHLTIRVSGSPGEGVGVVLRNPLGFGTATPGAGLGLVGLTERAELRGGRLEHRRDGSSFVLQGWIPWAT</sequence>
<evidence type="ECO:0000313" key="11">
    <source>
        <dbReference type="EMBL" id="NYD42688.1"/>
    </source>
</evidence>
<evidence type="ECO:0000256" key="3">
    <source>
        <dbReference type="ARBA" id="ARBA00022553"/>
    </source>
</evidence>
<comment type="caution">
    <text evidence="11">The sequence shown here is derived from an EMBL/GenBank/DDBJ whole genome shotgun (WGS) entry which is preliminary data.</text>
</comment>
<feature type="transmembrane region" description="Helical" evidence="9">
    <location>
        <begin position="102"/>
        <end position="120"/>
    </location>
</feature>
<dbReference type="InterPro" id="IPR036890">
    <property type="entry name" value="HATPase_C_sf"/>
</dbReference>
<keyword evidence="3" id="KW-0597">Phosphoprotein</keyword>
<keyword evidence="5" id="KW-0547">Nucleotide-binding</keyword>
<dbReference type="Proteomes" id="UP000535511">
    <property type="component" value="Unassembled WGS sequence"/>
</dbReference>
<keyword evidence="9" id="KW-0812">Transmembrane</keyword>
<evidence type="ECO:0000256" key="8">
    <source>
        <dbReference type="ARBA" id="ARBA00023012"/>
    </source>
</evidence>
<dbReference type="SUPFAM" id="SSF55874">
    <property type="entry name" value="ATPase domain of HSP90 chaperone/DNA topoisomerase II/histidine kinase"/>
    <property type="match status" value="1"/>
</dbReference>
<gene>
    <name evidence="11" type="ORF">BJZ21_002771</name>
</gene>
<feature type="transmembrane region" description="Helical" evidence="9">
    <location>
        <begin position="69"/>
        <end position="96"/>
    </location>
</feature>
<evidence type="ECO:0000256" key="4">
    <source>
        <dbReference type="ARBA" id="ARBA00022679"/>
    </source>
</evidence>
<evidence type="ECO:0000256" key="6">
    <source>
        <dbReference type="ARBA" id="ARBA00022777"/>
    </source>
</evidence>
<keyword evidence="8" id="KW-0902">Two-component regulatory system</keyword>
<keyword evidence="7" id="KW-0067">ATP-binding</keyword>
<evidence type="ECO:0000256" key="7">
    <source>
        <dbReference type="ARBA" id="ARBA00022840"/>
    </source>
</evidence>
<evidence type="ECO:0000256" key="2">
    <source>
        <dbReference type="ARBA" id="ARBA00012438"/>
    </source>
</evidence>
<dbReference type="InterPro" id="IPR050482">
    <property type="entry name" value="Sensor_HK_TwoCompSys"/>
</dbReference>
<dbReference type="GO" id="GO:0046983">
    <property type="term" value="F:protein dimerization activity"/>
    <property type="evidence" value="ECO:0007669"/>
    <property type="project" value="InterPro"/>
</dbReference>
<dbReference type="PANTHER" id="PTHR24421:SF10">
    <property type="entry name" value="NITRATE_NITRITE SENSOR PROTEIN NARQ"/>
    <property type="match status" value="1"/>
</dbReference>
<dbReference type="RefSeq" id="WP_343052142.1">
    <property type="nucleotide sequence ID" value="NZ_JACCBG010000001.1"/>
</dbReference>
<protein>
    <recommendedName>
        <fullName evidence="2">histidine kinase</fullName>
        <ecNumber evidence="2">2.7.13.3</ecNumber>
    </recommendedName>
</protein>
<feature type="transmembrane region" description="Helical" evidence="9">
    <location>
        <begin position="132"/>
        <end position="151"/>
    </location>
</feature>
<dbReference type="GO" id="GO:0000155">
    <property type="term" value="F:phosphorelay sensor kinase activity"/>
    <property type="evidence" value="ECO:0007669"/>
    <property type="project" value="InterPro"/>
</dbReference>
<dbReference type="GO" id="GO:0005524">
    <property type="term" value="F:ATP binding"/>
    <property type="evidence" value="ECO:0007669"/>
    <property type="project" value="UniProtKB-KW"/>
</dbReference>
<dbReference type="PANTHER" id="PTHR24421">
    <property type="entry name" value="NITRATE/NITRITE SENSOR PROTEIN NARX-RELATED"/>
    <property type="match status" value="1"/>
</dbReference>
<evidence type="ECO:0000256" key="5">
    <source>
        <dbReference type="ARBA" id="ARBA00022741"/>
    </source>
</evidence>
<evidence type="ECO:0000256" key="9">
    <source>
        <dbReference type="SAM" id="Phobius"/>
    </source>
</evidence>
<dbReference type="EMBL" id="JACCBG010000001">
    <property type="protein sequence ID" value="NYD42688.1"/>
    <property type="molecule type" value="Genomic_DNA"/>
</dbReference>
<feature type="transmembrane region" description="Helical" evidence="9">
    <location>
        <begin position="20"/>
        <end position="37"/>
    </location>
</feature>
<comment type="catalytic activity">
    <reaction evidence="1">
        <text>ATP + protein L-histidine = ADP + protein N-phospho-L-histidine.</text>
        <dbReference type="EC" id="2.7.13.3"/>
    </reaction>
</comment>
<proteinExistence type="predicted"/>
<dbReference type="CDD" id="cd16917">
    <property type="entry name" value="HATPase_UhpB-NarQ-NarX-like"/>
    <property type="match status" value="1"/>
</dbReference>
<dbReference type="Gene3D" id="3.30.565.10">
    <property type="entry name" value="Histidine kinase-like ATPase, C-terminal domain"/>
    <property type="match status" value="1"/>
</dbReference>
<feature type="transmembrane region" description="Helical" evidence="9">
    <location>
        <begin position="43"/>
        <end position="62"/>
    </location>
</feature>
<keyword evidence="9" id="KW-1133">Transmembrane helix</keyword>
<evidence type="ECO:0000256" key="1">
    <source>
        <dbReference type="ARBA" id="ARBA00000085"/>
    </source>
</evidence>
<keyword evidence="4" id="KW-0808">Transferase</keyword>
<evidence type="ECO:0000259" key="10">
    <source>
        <dbReference type="Pfam" id="PF07730"/>
    </source>
</evidence>
<dbReference type="AlphaFoldDB" id="A0A7Y9E7M1"/>
<feature type="domain" description="Signal transduction histidine kinase subgroup 3 dimerisation and phosphoacceptor" evidence="10">
    <location>
        <begin position="184"/>
        <end position="249"/>
    </location>
</feature>
<accession>A0A7Y9E7M1</accession>
<dbReference type="EC" id="2.7.13.3" evidence="2"/>
<keyword evidence="12" id="KW-1185">Reference proteome</keyword>
<dbReference type="InterPro" id="IPR011712">
    <property type="entry name" value="Sig_transdc_His_kin_sub3_dim/P"/>
</dbReference>
<dbReference type="Gene3D" id="1.20.5.1930">
    <property type="match status" value="1"/>
</dbReference>
<dbReference type="Pfam" id="PF07730">
    <property type="entry name" value="HisKA_3"/>
    <property type="match status" value="1"/>
</dbReference>
<reference evidence="11 12" key="1">
    <citation type="submission" date="2020-07" db="EMBL/GenBank/DDBJ databases">
        <title>Sequencing the genomes of 1000 actinobacteria strains.</title>
        <authorList>
            <person name="Klenk H.-P."/>
        </authorList>
    </citation>
    <scope>NUCLEOTIDE SEQUENCE [LARGE SCALE GENOMIC DNA]</scope>
    <source>
        <strain evidence="11 12">DSM 21350</strain>
    </source>
</reference>
<name>A0A7Y9E7M1_9ACTN</name>
<dbReference type="GO" id="GO:0016020">
    <property type="term" value="C:membrane"/>
    <property type="evidence" value="ECO:0007669"/>
    <property type="project" value="InterPro"/>
</dbReference>